<proteinExistence type="predicted"/>
<accession>A0A090DJ67</accession>
<dbReference type="AlphaFoldDB" id="A0A090DJ67"/>
<protein>
    <submittedName>
        <fullName evidence="2">Uncharacterized protein</fullName>
    </submittedName>
</protein>
<feature type="region of interest" description="Disordered" evidence="1">
    <location>
        <begin position="58"/>
        <end position="85"/>
    </location>
</feature>
<dbReference type="EMBL" id="CCNB01000002">
    <property type="protein sequence ID" value="CDX13481.1"/>
    <property type="molecule type" value="Genomic_DNA"/>
</dbReference>
<name>A0A090DJ67_MESPL</name>
<organism evidence="2 3">
    <name type="scientific">Mesorhizobium plurifarium</name>
    <dbReference type="NCBI Taxonomy" id="69974"/>
    <lineage>
        <taxon>Bacteria</taxon>
        <taxon>Pseudomonadati</taxon>
        <taxon>Pseudomonadota</taxon>
        <taxon>Alphaproteobacteria</taxon>
        <taxon>Hyphomicrobiales</taxon>
        <taxon>Phyllobacteriaceae</taxon>
        <taxon>Mesorhizobium</taxon>
    </lineage>
</organism>
<evidence type="ECO:0000313" key="2">
    <source>
        <dbReference type="EMBL" id="CDX13481.1"/>
    </source>
</evidence>
<evidence type="ECO:0000256" key="1">
    <source>
        <dbReference type="SAM" id="MobiDB-lite"/>
    </source>
</evidence>
<reference evidence="2 3" key="1">
    <citation type="submission" date="2014-08" db="EMBL/GenBank/DDBJ databases">
        <authorList>
            <person name="Moulin Lionel"/>
        </authorList>
    </citation>
    <scope>NUCLEOTIDE SEQUENCE [LARGE SCALE GENOMIC DNA]</scope>
</reference>
<sequence>MTRVGLRRMADGLPTLTGLAQRNRPEARPIANIKTRGNTLLAKLKILAICAKAFVADAASSDRTGPLGASGDAGDRPLSVSTAAR</sequence>
<gene>
    <name evidence="2" type="ORF">MPLDJ20_100001</name>
</gene>
<evidence type="ECO:0000313" key="3">
    <source>
        <dbReference type="Proteomes" id="UP000046373"/>
    </source>
</evidence>
<dbReference type="Proteomes" id="UP000046373">
    <property type="component" value="Unassembled WGS sequence"/>
</dbReference>